<proteinExistence type="predicted"/>
<name>A0A7W3JNS4_9MICO</name>
<dbReference type="Proteomes" id="UP000526083">
    <property type="component" value="Unassembled WGS sequence"/>
</dbReference>
<sequence length="131" mass="14663">MKNAETCACGSDIAFVECCGAIIRGIPAPTAEALMRSRYTAFVLGDLNHLRASWHPGTCPADLALDPDVTWTGLDVVSVEAGKPGDRRGYVAFRAHWREHGRRGILTERSRFVWQSERWWYLDGEVVEQAE</sequence>
<dbReference type="InterPro" id="IPR032710">
    <property type="entry name" value="NTF2-like_dom_sf"/>
</dbReference>
<keyword evidence="3" id="KW-1185">Reference proteome</keyword>
<dbReference type="AlphaFoldDB" id="A0A7W3JNS4"/>
<gene>
    <name evidence="2" type="ORF">FHX48_001336</name>
</gene>
<organism evidence="2 3">
    <name type="scientific">Microbacterium halimionae</name>
    <dbReference type="NCBI Taxonomy" id="1526413"/>
    <lineage>
        <taxon>Bacteria</taxon>
        <taxon>Bacillati</taxon>
        <taxon>Actinomycetota</taxon>
        <taxon>Actinomycetes</taxon>
        <taxon>Micrococcales</taxon>
        <taxon>Microbacteriaceae</taxon>
        <taxon>Microbacterium</taxon>
    </lineage>
</organism>
<dbReference type="RefSeq" id="WP_310734821.1">
    <property type="nucleotide sequence ID" value="NZ_JAAOZB010000002.1"/>
</dbReference>
<evidence type="ECO:0000259" key="1">
    <source>
        <dbReference type="Pfam" id="PF17775"/>
    </source>
</evidence>
<accession>A0A7W3JNS4</accession>
<comment type="caution">
    <text evidence="2">The sequence shown here is derived from an EMBL/GenBank/DDBJ whole genome shotgun (WGS) entry which is preliminary data.</text>
</comment>
<dbReference type="Gene3D" id="3.10.450.50">
    <property type="match status" value="1"/>
</dbReference>
<feature type="domain" description="YchJ-like middle NTF2-like" evidence="1">
    <location>
        <begin position="30"/>
        <end position="124"/>
    </location>
</feature>
<dbReference type="Pfam" id="PF17775">
    <property type="entry name" value="YchJ_M-like"/>
    <property type="match status" value="1"/>
</dbReference>
<dbReference type="InterPro" id="IPR048469">
    <property type="entry name" value="YchJ-like_M"/>
</dbReference>
<evidence type="ECO:0000313" key="3">
    <source>
        <dbReference type="Proteomes" id="UP000526083"/>
    </source>
</evidence>
<dbReference type="EMBL" id="JACGWY010000002">
    <property type="protein sequence ID" value="MBA8816263.1"/>
    <property type="molecule type" value="Genomic_DNA"/>
</dbReference>
<evidence type="ECO:0000313" key="2">
    <source>
        <dbReference type="EMBL" id="MBA8816263.1"/>
    </source>
</evidence>
<reference evidence="2 3" key="1">
    <citation type="submission" date="2020-07" db="EMBL/GenBank/DDBJ databases">
        <title>Sequencing the genomes of 1000 actinobacteria strains.</title>
        <authorList>
            <person name="Klenk H.-P."/>
        </authorList>
    </citation>
    <scope>NUCLEOTIDE SEQUENCE [LARGE SCALE GENOMIC DNA]</scope>
    <source>
        <strain evidence="2 3">DSM 27576</strain>
    </source>
</reference>
<protein>
    <submittedName>
        <fullName evidence="2">SEC-C motif-containing protein</fullName>
    </submittedName>
</protein>
<dbReference type="SUPFAM" id="SSF54427">
    <property type="entry name" value="NTF2-like"/>
    <property type="match status" value="1"/>
</dbReference>